<reference evidence="3 4" key="1">
    <citation type="journal article" date="2015" name="Mol. Biochem. Parasitol.">
        <title>Identification of polymorphic genes for use in assemblage B genotyping assays through comparative genomics of multiple assemblage B Giardia duodenalis isolates.</title>
        <authorList>
            <person name="Wielinga C."/>
            <person name="Thompson R.C."/>
            <person name="Monis P."/>
            <person name="Ryan U."/>
        </authorList>
    </citation>
    <scope>NUCLEOTIDE SEQUENCE [LARGE SCALE GENOMIC DNA]</scope>
    <source>
        <strain evidence="3 4">BAH15c1</strain>
    </source>
</reference>
<feature type="region of interest" description="Disordered" evidence="2">
    <location>
        <begin position="1009"/>
        <end position="1049"/>
    </location>
</feature>
<gene>
    <name evidence="3" type="ORF">QR46_1353</name>
</gene>
<dbReference type="Proteomes" id="UP000070089">
    <property type="component" value="Unassembled WGS sequence"/>
</dbReference>
<proteinExistence type="predicted"/>
<keyword evidence="1" id="KW-0175">Coiled coil</keyword>
<organism evidence="3 4">
    <name type="scientific">Giardia duodenalis assemblage B</name>
    <dbReference type="NCBI Taxonomy" id="1394984"/>
    <lineage>
        <taxon>Eukaryota</taxon>
        <taxon>Metamonada</taxon>
        <taxon>Diplomonadida</taxon>
        <taxon>Hexamitidae</taxon>
        <taxon>Giardiinae</taxon>
        <taxon>Giardia</taxon>
    </lineage>
</organism>
<feature type="compositionally biased region" description="Polar residues" evidence="2">
    <location>
        <begin position="678"/>
        <end position="703"/>
    </location>
</feature>
<dbReference type="PANTHER" id="PTHR38019">
    <property type="entry name" value="KDA ANTIGEN P200, PUTATIVE-RELATED"/>
    <property type="match status" value="1"/>
</dbReference>
<name>A0A132NX12_GIAIN</name>
<dbReference type="OrthoDB" id="10252370at2759"/>
<feature type="compositionally biased region" description="Basic residues" evidence="2">
    <location>
        <begin position="667"/>
        <end position="677"/>
    </location>
</feature>
<feature type="compositionally biased region" description="Polar residues" evidence="2">
    <location>
        <begin position="1022"/>
        <end position="1039"/>
    </location>
</feature>
<evidence type="ECO:0000256" key="2">
    <source>
        <dbReference type="SAM" id="MobiDB-lite"/>
    </source>
</evidence>
<feature type="compositionally biased region" description="Polar residues" evidence="2">
    <location>
        <begin position="618"/>
        <end position="641"/>
    </location>
</feature>
<feature type="compositionally biased region" description="Low complexity" evidence="2">
    <location>
        <begin position="642"/>
        <end position="653"/>
    </location>
</feature>
<comment type="caution">
    <text evidence="3">The sequence shown here is derived from an EMBL/GenBank/DDBJ whole genome shotgun (WGS) entry which is preliminary data.</text>
</comment>
<dbReference type="AlphaFoldDB" id="A0A132NX12"/>
<feature type="compositionally biased region" description="Basic and acidic residues" evidence="2">
    <location>
        <begin position="301"/>
        <end position="316"/>
    </location>
</feature>
<accession>A0A132NX12</accession>
<dbReference type="PANTHER" id="PTHR38019:SF1">
    <property type="entry name" value="N-ACETYLTRANSFERASE DOMAIN-CONTAINING PROTEIN"/>
    <property type="match status" value="1"/>
</dbReference>
<evidence type="ECO:0000256" key="1">
    <source>
        <dbReference type="SAM" id="Coils"/>
    </source>
</evidence>
<feature type="region of interest" description="Disordered" evidence="2">
    <location>
        <begin position="301"/>
        <end position="322"/>
    </location>
</feature>
<evidence type="ECO:0000313" key="3">
    <source>
        <dbReference type="EMBL" id="KWX14610.1"/>
    </source>
</evidence>
<feature type="compositionally biased region" description="Low complexity" evidence="2">
    <location>
        <begin position="723"/>
        <end position="735"/>
    </location>
</feature>
<sequence>MVALNGLKVSMVNLTIKIRQKNTPTMSSFKQIDPADKITDPPTSPRSIVAMNRCGITPPDILYVSREELKHRIAYKNLSDKEFAIYYDNYEAMRKEALSQAIAEYQLILEQGISKAEAALYPHLRFPTVTSAPSTPRGALSQTSTHNPDELKARIIERHIKEVEMNLRQRIAKEAQQQLQLEAAQEHRQKAQEIENRMTAKYEDEAIKYILQEQHRLEIFSSFQRQQEECRKRSYAKTIQEMHAHDALLQRRQRYLDDQSVRSKTRSVPREEFLYQLAQERKAEDRARELEFKERQLIREQRSQRAQEKKRQEVEKLQQSLSENQLRHTKAFNEYWEDVARSKSVDHTLRESRRLAGVKRASAEKVKENAERISETSQRVESTLKNFDKIYRTKQDAKARRLEEEELRSSKHILETSVNARQRSLEDELLKDLRTKRAEMHLRRVQYEKENVLSNKEFKAINSIRALHMTKEKEEELMALSNKLHTQRHILKGSQTIRDDGYLDIPDDLRKLAPPESILRCHYMDEAIDMLKGEESFKRTLRMVPISESYASVYKSTDTEPRKKKSTKQYVARHNSISDLSVDTPDSGRPYYQVKNSRPLRASSNGDGLLVERRSKSLTRPRTASRSGTTTVEGSRTDSTPGSSYLGGNYSGSQVASVPLRPTNNSRPKKTAKRSSSKPKVSQNSIRSTSDSIVDTPQWSDTVTGTGSSTKKKTSRLRTDDISLSASLPLPKLKGPGSGLLEEEGKRNATVRQSKKEKTKDTQRNKSKTSNEGSQEDLLRNQSLEIVRQLSQLAKNNRPTISNYPPPDERRDLLGKLRGVTQGDDYDADDRTQQIYASLSIRANEAGMDPKQFERDVLPEHTQTRHLFASMGKSGTPNDHMDNDLILTTFSKATPEATQINDDTPKYFAPGSVTLMQESAPPSRNIGDGSVKDYVTTLEYPNIKGNEGLRPAELSTYSIVLPPVSAGAGVPRVAQEPQSPQRVVNFGADVTASDLKISSLEKVPDTNEAALIDDSLPEETTVAPNTRESIGYFVSSSAKDQGENTDEGD</sequence>
<feature type="coiled-coil region" evidence="1">
    <location>
        <begin position="174"/>
        <end position="204"/>
    </location>
</feature>
<dbReference type="EMBL" id="JXTI01000027">
    <property type="protein sequence ID" value="KWX14610.1"/>
    <property type="molecule type" value="Genomic_DNA"/>
</dbReference>
<feature type="compositionally biased region" description="Basic and acidic residues" evidence="2">
    <location>
        <begin position="754"/>
        <end position="764"/>
    </location>
</feature>
<protein>
    <submittedName>
        <fullName evidence="3">Trichohyalin</fullName>
    </submittedName>
</protein>
<feature type="region of interest" description="Disordered" evidence="2">
    <location>
        <begin position="554"/>
        <end position="781"/>
    </location>
</feature>
<evidence type="ECO:0000313" key="4">
    <source>
        <dbReference type="Proteomes" id="UP000070089"/>
    </source>
</evidence>
<dbReference type="VEuPathDB" id="GiardiaDB:QR46_1353"/>